<evidence type="ECO:0000313" key="3">
    <source>
        <dbReference type="Proteomes" id="UP001148834"/>
    </source>
</evidence>
<dbReference type="OrthoDB" id="90759at2"/>
<evidence type="ECO:0000313" key="1">
    <source>
        <dbReference type="EMBL" id="MDD2167075.1"/>
    </source>
</evidence>
<dbReference type="EMBL" id="CP071491">
    <property type="protein sequence ID" value="QSX17942.1"/>
    <property type="molecule type" value="Genomic_DNA"/>
</dbReference>
<dbReference type="NCBIfam" id="TIGR01634">
    <property type="entry name" value="tail_P2_I"/>
    <property type="match status" value="1"/>
</dbReference>
<dbReference type="Pfam" id="PF09684">
    <property type="entry name" value="Tail_P2_I"/>
    <property type="match status" value="1"/>
</dbReference>
<gene>
    <name evidence="2" type="ORF">J1G54_05380</name>
    <name evidence="1" type="ORF">N5925_00330</name>
</gene>
<accession>A0A084EYI6</accession>
<organism evidence="1 3">
    <name type="scientific">Glaesserella parasuis</name>
    <name type="common">Haemophilus parasuis</name>
    <dbReference type="NCBI Taxonomy" id="738"/>
    <lineage>
        <taxon>Bacteria</taxon>
        <taxon>Pseudomonadati</taxon>
        <taxon>Pseudomonadota</taxon>
        <taxon>Gammaproteobacteria</taxon>
        <taxon>Pasteurellales</taxon>
        <taxon>Pasteurellaceae</taxon>
        <taxon>Glaesserella</taxon>
    </lineage>
</organism>
<dbReference type="RefSeq" id="WP_021110846.1">
    <property type="nucleotide sequence ID" value="NZ_CBCRUP010000036.1"/>
</dbReference>
<reference evidence="1" key="2">
    <citation type="submission" date="2022-09" db="EMBL/GenBank/DDBJ databases">
        <title>Molecular characterization of Glaesserella parasuis strains circulating in commercial swine farms using whole-genome sequencing.</title>
        <authorList>
            <person name="Mugabi R."/>
            <person name="Clavijo M."/>
            <person name="Li G."/>
        </authorList>
    </citation>
    <scope>NUCLEOTIDE SEQUENCE</scope>
    <source>
        <strain evidence="1">0435-53</strain>
    </source>
</reference>
<evidence type="ECO:0000313" key="2">
    <source>
        <dbReference type="EMBL" id="QSX17942.1"/>
    </source>
</evidence>
<dbReference type="Proteomes" id="UP001148834">
    <property type="component" value="Unassembled WGS sequence"/>
</dbReference>
<proteinExistence type="predicted"/>
<dbReference type="InterPro" id="IPR006521">
    <property type="entry name" value="Tail_protein_I"/>
</dbReference>
<dbReference type="Proteomes" id="UP000662736">
    <property type="component" value="Chromosome"/>
</dbReference>
<dbReference type="EMBL" id="JAODIR010000001">
    <property type="protein sequence ID" value="MDD2167075.1"/>
    <property type="molecule type" value="Genomic_DNA"/>
</dbReference>
<reference evidence="2" key="1">
    <citation type="submission" date="2021-03" db="EMBL/GenBank/DDBJ databases">
        <title>Characterization of a novel Integrative Conjugative Element in Glaesserella parasuis.</title>
        <authorList>
            <person name="Hu G."/>
            <person name="Sun H."/>
        </authorList>
    </citation>
    <scope>NUCLEOTIDE SEQUENCE</scope>
    <source>
        <strain evidence="2">GHP1807</strain>
    </source>
</reference>
<sequence length="179" mass="20147">MIINHAPLLPNGATTLEKRAAECLQQAVRNPIVIADLINPERCPEPLLPYLAWAFSVDKWDEQWSEEVKRIAIKNAFLIHKQKGTLTAIRRVVEPIGYLLEVKEWWQETPMGTAGTFKLTVEVSETGLNEQTYNELVRLVDDVKPVSRHLTLAIAVTPTGEMNVFIGQNSGETITVYPQ</sequence>
<protein>
    <submittedName>
        <fullName evidence="1">Phage tail protein I</fullName>
    </submittedName>
</protein>
<name>A0A084EYI6_GLAPU</name>
<dbReference type="AlphaFoldDB" id="A0A084EYI6"/>